<dbReference type="PROSITE" id="PS51819">
    <property type="entry name" value="VOC"/>
    <property type="match status" value="1"/>
</dbReference>
<dbReference type="InterPro" id="IPR037523">
    <property type="entry name" value="VOC_core"/>
</dbReference>
<evidence type="ECO:0000313" key="3">
    <source>
        <dbReference type="Proteomes" id="UP001199642"/>
    </source>
</evidence>
<dbReference type="EMBL" id="CP082781">
    <property type="protein sequence ID" value="UGS26031.1"/>
    <property type="molecule type" value="Genomic_DNA"/>
</dbReference>
<name>A0ABY3RQ56_9MICO</name>
<dbReference type="RefSeq" id="WP_231819756.1">
    <property type="nucleotide sequence ID" value="NZ_CP082781.1"/>
</dbReference>
<dbReference type="InterPro" id="IPR029068">
    <property type="entry name" value="Glyas_Bleomycin-R_OHBP_Dase"/>
</dbReference>
<dbReference type="Proteomes" id="UP001199642">
    <property type="component" value="Chromosome"/>
</dbReference>
<gene>
    <name evidence="2" type="ORF">K8F61_15505</name>
</gene>
<evidence type="ECO:0000313" key="2">
    <source>
        <dbReference type="EMBL" id="UGS26031.1"/>
    </source>
</evidence>
<reference evidence="2 3" key="1">
    <citation type="submission" date="2023-01" db="EMBL/GenBank/DDBJ databases">
        <title>Characterization of estradiol degrading bacteria Microbacterium sp. MZT7 and reveal degrading genes through genome analysis.</title>
        <authorList>
            <person name="Hao P."/>
            <person name="Gao Y."/>
        </authorList>
    </citation>
    <scope>NUCLEOTIDE SEQUENCE [LARGE SCALE GENOMIC DNA]</scope>
    <source>
        <strain evidence="2 3">MZT7</strain>
    </source>
</reference>
<dbReference type="SUPFAM" id="SSF54593">
    <property type="entry name" value="Glyoxalase/Bleomycin resistance protein/Dihydroxybiphenyl dioxygenase"/>
    <property type="match status" value="1"/>
</dbReference>
<proteinExistence type="predicted"/>
<accession>A0ABY3RQ56</accession>
<keyword evidence="3" id="KW-1185">Reference proteome</keyword>
<sequence length="164" mass="17964">MTEKTGTAPKHEITQICIVVRDIERSMKEYTERLGWGPWKVFEYGPPLLHDTHLRGEPAEFTMIGAETMVGGIGFELIQPTGGDSIYQEFLDRHGEGVQHIAIMKHSKEDSDELIADVGAASIMGGSTGADIEFYYLDTQDTLGVTIESGTGHAIDIQPTRVVG</sequence>
<protein>
    <submittedName>
        <fullName evidence="2">VOC family protein</fullName>
    </submittedName>
</protein>
<feature type="domain" description="VOC" evidence="1">
    <location>
        <begin position="12"/>
        <end position="152"/>
    </location>
</feature>
<dbReference type="Pfam" id="PF13669">
    <property type="entry name" value="Glyoxalase_4"/>
    <property type="match status" value="1"/>
</dbReference>
<evidence type="ECO:0000259" key="1">
    <source>
        <dbReference type="PROSITE" id="PS51819"/>
    </source>
</evidence>
<dbReference type="Gene3D" id="3.10.180.10">
    <property type="entry name" value="2,3-Dihydroxybiphenyl 1,2-Dioxygenase, domain 1"/>
    <property type="match status" value="1"/>
</dbReference>
<organism evidence="2 3">
    <name type="scientific">Microbacterium resistens</name>
    <dbReference type="NCBI Taxonomy" id="156977"/>
    <lineage>
        <taxon>Bacteria</taxon>
        <taxon>Bacillati</taxon>
        <taxon>Actinomycetota</taxon>
        <taxon>Actinomycetes</taxon>
        <taxon>Micrococcales</taxon>
        <taxon>Microbacteriaceae</taxon>
        <taxon>Microbacterium</taxon>
    </lineage>
</organism>